<sequence length="170" mass="19804">MNNNNINQTNDLFNLKSLQNMKIIEVKGLLALKLSKFNQYQNNFRIEIINPIQNLPNAMPIYEYNRCLGILLDNAMEALDFGQIDSSDKKTYLSIVFYQKEQQLVMVIKNRYFQKINLSEIYKYGFTNKKGHQGLGLANINEILQQYPHSSIDTEITPDFFIQKLTLSKV</sequence>
<dbReference type="Pfam" id="PF14501">
    <property type="entry name" value="HATPase_c_5"/>
    <property type="match status" value="1"/>
</dbReference>
<evidence type="ECO:0000259" key="1">
    <source>
        <dbReference type="Pfam" id="PF14501"/>
    </source>
</evidence>
<evidence type="ECO:0000313" key="2">
    <source>
        <dbReference type="EMBL" id="RHW48557.1"/>
    </source>
</evidence>
<accession>A0A3R6ZAQ7</accession>
<proteinExistence type="predicted"/>
<gene>
    <name evidence="2" type="ORF">DS832_01460</name>
</gene>
<reference evidence="2 3" key="1">
    <citation type="submission" date="2018-07" db="EMBL/GenBank/DDBJ databases">
        <title>Genome sequences of six Lactobacillus spp. isolated from bumble bee guts.</title>
        <authorList>
            <person name="Motta E.V.S."/>
            <person name="Moran N.A."/>
        </authorList>
    </citation>
    <scope>NUCLEOTIDE SEQUENCE [LARGE SCALE GENOMIC DNA]</scope>
    <source>
        <strain evidence="2 3">LV-8.1</strain>
    </source>
</reference>
<dbReference type="Proteomes" id="UP000284822">
    <property type="component" value="Unassembled WGS sequence"/>
</dbReference>
<dbReference type="InterPro" id="IPR036890">
    <property type="entry name" value="HATPase_C_sf"/>
</dbReference>
<dbReference type="Gene3D" id="3.30.565.10">
    <property type="entry name" value="Histidine kinase-like ATPase, C-terminal domain"/>
    <property type="match status" value="1"/>
</dbReference>
<dbReference type="SUPFAM" id="SSF55874">
    <property type="entry name" value="ATPase domain of HSP90 chaperone/DNA topoisomerase II/histidine kinase"/>
    <property type="match status" value="1"/>
</dbReference>
<dbReference type="GO" id="GO:0042802">
    <property type="term" value="F:identical protein binding"/>
    <property type="evidence" value="ECO:0007669"/>
    <property type="project" value="TreeGrafter"/>
</dbReference>
<feature type="domain" description="Sensor histidine kinase NatK-like C-terminal" evidence="1">
    <location>
        <begin position="65"/>
        <end position="167"/>
    </location>
</feature>
<comment type="caution">
    <text evidence="2">The sequence shown here is derived from an EMBL/GenBank/DDBJ whole genome shotgun (WGS) entry which is preliminary data.</text>
</comment>
<protein>
    <recommendedName>
        <fullName evidence="1">Sensor histidine kinase NatK-like C-terminal domain-containing protein</fullName>
    </recommendedName>
</protein>
<evidence type="ECO:0000313" key="3">
    <source>
        <dbReference type="Proteomes" id="UP000284822"/>
    </source>
</evidence>
<organism evidence="2 3">
    <name type="scientific">Bombilactobacillus bombi</name>
    <dbReference type="NCBI Taxonomy" id="1303590"/>
    <lineage>
        <taxon>Bacteria</taxon>
        <taxon>Bacillati</taxon>
        <taxon>Bacillota</taxon>
        <taxon>Bacilli</taxon>
        <taxon>Lactobacillales</taxon>
        <taxon>Lactobacillaceae</taxon>
        <taxon>Bombilactobacillus</taxon>
    </lineage>
</organism>
<dbReference type="InterPro" id="IPR032834">
    <property type="entry name" value="NatK-like_C"/>
</dbReference>
<dbReference type="PANTHER" id="PTHR40448:SF1">
    <property type="entry name" value="TWO-COMPONENT SENSOR HISTIDINE KINASE"/>
    <property type="match status" value="1"/>
</dbReference>
<dbReference type="AlphaFoldDB" id="A0A3R6ZAQ7"/>
<dbReference type="EMBL" id="QOCS01000004">
    <property type="protein sequence ID" value="RHW48557.1"/>
    <property type="molecule type" value="Genomic_DNA"/>
</dbReference>
<dbReference type="PANTHER" id="PTHR40448">
    <property type="entry name" value="TWO-COMPONENT SENSOR HISTIDINE KINASE"/>
    <property type="match status" value="1"/>
</dbReference>
<name>A0A3R6ZAQ7_9LACO</name>